<dbReference type="Pfam" id="PF00227">
    <property type="entry name" value="Proteasome"/>
    <property type="match status" value="1"/>
</dbReference>
<evidence type="ECO:0000313" key="10">
    <source>
        <dbReference type="Proteomes" id="UP001353858"/>
    </source>
</evidence>
<dbReference type="AlphaFoldDB" id="A0AAN7PEC7"/>
<reference evidence="10" key="1">
    <citation type="submission" date="2023-01" db="EMBL/GenBank/DDBJ databases">
        <title>Key to firefly adult light organ development and bioluminescence: homeobox transcription factors regulate luciferase expression and transportation to peroxisome.</title>
        <authorList>
            <person name="Fu X."/>
        </authorList>
    </citation>
    <scope>NUCLEOTIDE SEQUENCE [LARGE SCALE GENOMIC DNA]</scope>
</reference>
<keyword evidence="3 8" id="KW-0647">Proteasome</keyword>
<evidence type="ECO:0000256" key="4">
    <source>
        <dbReference type="ARBA" id="ARBA00023242"/>
    </source>
</evidence>
<dbReference type="GO" id="GO:0005634">
    <property type="term" value="C:nucleus"/>
    <property type="evidence" value="ECO:0007669"/>
    <property type="project" value="UniProtKB-SubCell"/>
</dbReference>
<evidence type="ECO:0000256" key="7">
    <source>
        <dbReference type="ARBA" id="ARBA00049625"/>
    </source>
</evidence>
<comment type="function">
    <text evidence="8">Component of the proteasome, a multicatalytic proteinase complex which is characterized by its ability to cleave peptides with Arg, Phe, Tyr, Leu, and Glu adjacent to the leaving group at neutral or slightly basic pH. The proteasome has an ATP-dependent proteolytic activity.</text>
</comment>
<keyword evidence="10" id="KW-1185">Reference proteome</keyword>
<dbReference type="PROSITE" id="PS00854">
    <property type="entry name" value="PROTEASOME_BETA_1"/>
    <property type="match status" value="1"/>
</dbReference>
<gene>
    <name evidence="9" type="ORF">RN001_000053</name>
</gene>
<dbReference type="GO" id="GO:0005737">
    <property type="term" value="C:cytoplasm"/>
    <property type="evidence" value="ECO:0007669"/>
    <property type="project" value="UniProtKB-SubCell"/>
</dbReference>
<dbReference type="InterPro" id="IPR001353">
    <property type="entry name" value="Proteasome_sua/b"/>
</dbReference>
<dbReference type="Gene3D" id="3.60.20.10">
    <property type="entry name" value="Glutamine Phosphoribosylpyrophosphate, subunit 1, domain 1"/>
    <property type="match status" value="1"/>
</dbReference>
<dbReference type="InterPro" id="IPR023333">
    <property type="entry name" value="Proteasome_suB-type"/>
</dbReference>
<evidence type="ECO:0000313" key="9">
    <source>
        <dbReference type="EMBL" id="KAK4883782.1"/>
    </source>
</evidence>
<proteinExistence type="inferred from homology"/>
<evidence type="ECO:0000256" key="1">
    <source>
        <dbReference type="ARBA" id="ARBA00011656"/>
    </source>
</evidence>
<organism evidence="9 10">
    <name type="scientific">Aquatica leii</name>
    <dbReference type="NCBI Taxonomy" id="1421715"/>
    <lineage>
        <taxon>Eukaryota</taxon>
        <taxon>Metazoa</taxon>
        <taxon>Ecdysozoa</taxon>
        <taxon>Arthropoda</taxon>
        <taxon>Hexapoda</taxon>
        <taxon>Insecta</taxon>
        <taxon>Pterygota</taxon>
        <taxon>Neoptera</taxon>
        <taxon>Endopterygota</taxon>
        <taxon>Coleoptera</taxon>
        <taxon>Polyphaga</taxon>
        <taxon>Elateriformia</taxon>
        <taxon>Elateroidea</taxon>
        <taxon>Lampyridae</taxon>
        <taxon>Luciolinae</taxon>
        <taxon>Aquatica</taxon>
    </lineage>
</organism>
<keyword evidence="2 8" id="KW-0963">Cytoplasm</keyword>
<dbReference type="GO" id="GO:0010498">
    <property type="term" value="P:proteasomal protein catabolic process"/>
    <property type="evidence" value="ECO:0007669"/>
    <property type="project" value="InterPro"/>
</dbReference>
<dbReference type="PANTHER" id="PTHR32194">
    <property type="entry name" value="METALLOPROTEASE TLDD"/>
    <property type="match status" value="1"/>
</dbReference>
<comment type="similarity">
    <text evidence="8">Belongs to the peptidase T1B family.</text>
</comment>
<protein>
    <recommendedName>
        <fullName evidence="8">Proteasome subunit beta</fullName>
    </recommendedName>
</protein>
<dbReference type="PROSITE" id="PS51476">
    <property type="entry name" value="PROTEASOME_BETA_2"/>
    <property type="match status" value="1"/>
</dbReference>
<keyword evidence="4 8" id="KW-0539">Nucleus</keyword>
<dbReference type="PANTHER" id="PTHR32194:SF2">
    <property type="entry name" value="PROTEASOME SUBUNIT BETA TYPE-1"/>
    <property type="match status" value="1"/>
</dbReference>
<name>A0AAN7PEC7_9COLE</name>
<dbReference type="Proteomes" id="UP001353858">
    <property type="component" value="Unassembled WGS sequence"/>
</dbReference>
<comment type="caution">
    <text evidence="9">The sequence shown here is derived from an EMBL/GenBank/DDBJ whole genome shotgun (WGS) entry which is preliminary data.</text>
</comment>
<sequence length="202" mass="22777">MECLLGIKCNDFVIVAADMTRAQSIMVMKTDENKLHKLSNKLVMAISGEQGDTTQFAEYIAKNIQLYKMHNGYELGPKAASSFTRRNLAEALRSRSPYHVNMLLAGFDDQDGPQLFFVDYLASMASVKYSTHGYGGFFSTSIMDRYYSPNLTENEAYDIIKKCVREVHQRLIINLPNFKVQVVDKEGIKDLPTITAKALANE</sequence>
<evidence type="ECO:0000256" key="6">
    <source>
        <dbReference type="ARBA" id="ARBA00026071"/>
    </source>
</evidence>
<comment type="subunit">
    <text evidence="6">The 26S proteasome consists of a 20S proteasome core and two 19S regulatory subunits. The 20S proteasome core is composed of 28 subunits that are arranged in four stacked rings, resulting in a barrel-shaped structure. The two end rings are each formed by seven alpha subunits, and the two central rings are each formed by seven beta subunits. The catalytic chamber with the active sites is on the inside of the barrel.</text>
</comment>
<evidence type="ECO:0000256" key="2">
    <source>
        <dbReference type="ARBA" id="ARBA00022490"/>
    </source>
</evidence>
<evidence type="ECO:0000256" key="5">
    <source>
        <dbReference type="ARBA" id="ARBA00024953"/>
    </source>
</evidence>
<accession>A0AAN7PEC7</accession>
<dbReference type="CDD" id="cd03758">
    <property type="entry name" value="proteasome_beta_type_2"/>
    <property type="match status" value="1"/>
</dbReference>
<dbReference type="EMBL" id="JARPUR010000001">
    <property type="protein sequence ID" value="KAK4883782.1"/>
    <property type="molecule type" value="Genomic_DNA"/>
</dbReference>
<comment type="function">
    <text evidence="7">Non-catalytic component of the 20S core proteasome complex involved in the proteolytic degradation of most intracellular proteins. This complex plays numerous essential roles within the cell by associating with different regulatory particles. Associated with two 19S regulatory particles, forms the 26S proteasome and thus participates in the ATP-dependent degradation of ubiquitinated proteins. The 26S proteasome plays a key role in the maintenance of protein homeostasis by removing misfolded or damaged proteins that could impair cellular functions, and by removing proteins whose functions are no longer required. Associated with the PA200 or PA28, the 20S proteasome mediates ubiquitin-independent protein degradation. This type of proteolysis is required in several pathways including spermatogenesis (20S-PA200 complex) or generation of a subset of MHC class I-presented antigenic peptides (20S-PA28 complex).</text>
</comment>
<comment type="subcellular location">
    <subcellularLocation>
        <location evidence="8">Cytoplasm</location>
    </subcellularLocation>
    <subcellularLocation>
        <location evidence="8">Nucleus</location>
    </subcellularLocation>
</comment>
<dbReference type="FunFam" id="3.60.20.10:FF:000008">
    <property type="entry name" value="Proteasome subunit beta type-4"/>
    <property type="match status" value="1"/>
</dbReference>
<dbReference type="InterPro" id="IPR016050">
    <property type="entry name" value="Proteasome_bsu_CS"/>
</dbReference>
<evidence type="ECO:0000256" key="3">
    <source>
        <dbReference type="ARBA" id="ARBA00022942"/>
    </source>
</evidence>
<dbReference type="SUPFAM" id="SSF56235">
    <property type="entry name" value="N-terminal nucleophile aminohydrolases (Ntn hydrolases)"/>
    <property type="match status" value="1"/>
</dbReference>
<dbReference type="InterPro" id="IPR035206">
    <property type="entry name" value="Proteasome_beta2"/>
</dbReference>
<dbReference type="GO" id="GO:0005839">
    <property type="term" value="C:proteasome core complex"/>
    <property type="evidence" value="ECO:0007669"/>
    <property type="project" value="InterPro"/>
</dbReference>
<comment type="subunit">
    <text evidence="1">The 26S proteasome consists of a 20S proteasome core and two 19S regulatory subunits. The 20S proteasome core is a barrel-shaped complex made of 28 subunits that are arranged in four stacked rings. The two outer rings are each formed by seven alpha subunits, and the two inner rings are formed by seven beta subunits. The proteolytic activity is exerted by three beta-subunits PSMB5, PSMB6 and PSMB7.</text>
</comment>
<evidence type="ECO:0000256" key="8">
    <source>
        <dbReference type="RuleBase" id="RU004203"/>
    </source>
</evidence>
<comment type="function">
    <text evidence="5">Non-catalytic component of the proteasome, a multicatalytic proteinase complex which is characterized by its ability to cleave peptides with Arg, Phe, Tyr, Leu, and Glu adjacent to the leaving group at neutral or slightly basic pH. The proteasome has an ATP-dependent proteolytic activity.</text>
</comment>
<dbReference type="InterPro" id="IPR029055">
    <property type="entry name" value="Ntn_hydrolases_N"/>
</dbReference>
<comment type="subunit">
    <text evidence="8">Component of the proteasome complex.</text>
</comment>